<evidence type="ECO:0000313" key="2">
    <source>
        <dbReference type="Proteomes" id="UP000271624"/>
    </source>
</evidence>
<dbReference type="RefSeq" id="WP_127082092.1">
    <property type="nucleotide sequence ID" value="NZ_RSCL01000008.1"/>
</dbReference>
<proteinExistence type="predicted"/>
<dbReference type="EMBL" id="RSCL01000008">
    <property type="protein sequence ID" value="RUT05631.1"/>
    <property type="molecule type" value="Genomic_DNA"/>
</dbReference>
<sequence>MQGDHVFNDFIGDTQDIIGGNLPFHSGVGIESQYRKQKVDYSENGLDNAATYGNNKKEADNAFKKLTDNKAKHKVRPGDKKHPDYKNAMASLNNMQESAIDQGAYDQTKNNKVVDQTDKYRQGLPTMNDRLIDQHILSEQYKRDKIT</sequence>
<reference evidence="1" key="1">
    <citation type="submission" date="2018-12" db="EMBL/GenBank/DDBJ databases">
        <authorList>
            <person name="Will S."/>
            <person name="Neumann-Schaal M."/>
            <person name="Henke P."/>
        </authorList>
    </citation>
    <scope>NUCLEOTIDE SEQUENCE</scope>
    <source>
        <strain evidence="1">PCC 7102</strain>
    </source>
</reference>
<comment type="caution">
    <text evidence="1">The sequence shown here is derived from an EMBL/GenBank/DDBJ whole genome shotgun (WGS) entry which is preliminary data.</text>
</comment>
<gene>
    <name evidence="1" type="ORF">DSM106972_036380</name>
</gene>
<protein>
    <submittedName>
        <fullName evidence="1">Uncharacterized protein</fullName>
    </submittedName>
</protein>
<dbReference type="Proteomes" id="UP000271624">
    <property type="component" value="Unassembled WGS sequence"/>
</dbReference>
<name>A0A3S1B653_9CYAN</name>
<dbReference type="OrthoDB" id="9850665at2"/>
<accession>A0A3S1B653</accession>
<dbReference type="AlphaFoldDB" id="A0A3S1B653"/>
<keyword evidence="2" id="KW-1185">Reference proteome</keyword>
<organism evidence="1 2">
    <name type="scientific">Dulcicalothrix desertica PCC 7102</name>
    <dbReference type="NCBI Taxonomy" id="232991"/>
    <lineage>
        <taxon>Bacteria</taxon>
        <taxon>Bacillati</taxon>
        <taxon>Cyanobacteriota</taxon>
        <taxon>Cyanophyceae</taxon>
        <taxon>Nostocales</taxon>
        <taxon>Calotrichaceae</taxon>
        <taxon>Dulcicalothrix</taxon>
    </lineage>
</organism>
<reference evidence="1" key="2">
    <citation type="journal article" date="2019" name="Genome Biol. Evol.">
        <title>Day and night: Metabolic profiles and evolutionary relationships of six axenic non-marine cyanobacteria.</title>
        <authorList>
            <person name="Will S.E."/>
            <person name="Henke P."/>
            <person name="Boedeker C."/>
            <person name="Huang S."/>
            <person name="Brinkmann H."/>
            <person name="Rohde M."/>
            <person name="Jarek M."/>
            <person name="Friedl T."/>
            <person name="Seufert S."/>
            <person name="Schumacher M."/>
            <person name="Overmann J."/>
            <person name="Neumann-Schaal M."/>
            <person name="Petersen J."/>
        </authorList>
    </citation>
    <scope>NUCLEOTIDE SEQUENCE [LARGE SCALE GENOMIC DNA]</scope>
    <source>
        <strain evidence="1">PCC 7102</strain>
    </source>
</reference>
<evidence type="ECO:0000313" key="1">
    <source>
        <dbReference type="EMBL" id="RUT05631.1"/>
    </source>
</evidence>